<accession>A0ACC0VUK3</accession>
<dbReference type="Proteomes" id="UP001163321">
    <property type="component" value="Chromosome 6"/>
</dbReference>
<sequence>MRVCKKQKQKSRESLVNLASLDGQEDDYEDGHRKEYESDLKVLNVRVNNLNLSDTSSELIRKDATIGGNQVNVLIGSDADHNIIRPKLGKKILQRRKVRATQFDGIVSIKKNTNVYKVDILVECETYKNVVLTEWELPEQQDVVLGKPWLVQFNPSIDWRTTKSSCLNQLKRWS</sequence>
<evidence type="ECO:0000313" key="2">
    <source>
        <dbReference type="Proteomes" id="UP001163321"/>
    </source>
</evidence>
<keyword evidence="2" id="KW-1185">Reference proteome</keyword>
<evidence type="ECO:0000313" key="1">
    <source>
        <dbReference type="EMBL" id="KAI9910020.1"/>
    </source>
</evidence>
<protein>
    <submittedName>
        <fullName evidence="1">Uncharacterized protein</fullName>
    </submittedName>
</protein>
<comment type="caution">
    <text evidence="1">The sequence shown here is derived from an EMBL/GenBank/DDBJ whole genome shotgun (WGS) entry which is preliminary data.</text>
</comment>
<reference evidence="1 2" key="1">
    <citation type="journal article" date="2022" name="bioRxiv">
        <title>The genome of the oomycete Peronosclerospora sorghi, a cosmopolitan pathogen of maize and sorghum, is inflated with dispersed pseudogenes.</title>
        <authorList>
            <person name="Fletcher K."/>
            <person name="Martin F."/>
            <person name="Isakeit T."/>
            <person name="Cavanaugh K."/>
            <person name="Magill C."/>
            <person name="Michelmore R."/>
        </authorList>
    </citation>
    <scope>NUCLEOTIDE SEQUENCE [LARGE SCALE GENOMIC DNA]</scope>
    <source>
        <strain evidence="1">P6</strain>
    </source>
</reference>
<gene>
    <name evidence="1" type="ORF">PsorP6_010909</name>
</gene>
<name>A0ACC0VUK3_9STRA</name>
<organism evidence="1 2">
    <name type="scientific">Peronosclerospora sorghi</name>
    <dbReference type="NCBI Taxonomy" id="230839"/>
    <lineage>
        <taxon>Eukaryota</taxon>
        <taxon>Sar</taxon>
        <taxon>Stramenopiles</taxon>
        <taxon>Oomycota</taxon>
        <taxon>Peronosporomycetes</taxon>
        <taxon>Peronosporales</taxon>
        <taxon>Peronosporaceae</taxon>
        <taxon>Peronosclerospora</taxon>
    </lineage>
</organism>
<dbReference type="EMBL" id="CM047585">
    <property type="protein sequence ID" value="KAI9910020.1"/>
    <property type="molecule type" value="Genomic_DNA"/>
</dbReference>
<proteinExistence type="predicted"/>